<feature type="region of interest" description="Disordered" evidence="1">
    <location>
        <begin position="80"/>
        <end position="112"/>
    </location>
</feature>
<comment type="caution">
    <text evidence="2">The sequence shown here is derived from an EMBL/GenBank/DDBJ whole genome shotgun (WGS) entry which is preliminary data.</text>
</comment>
<name>A0A699UYN9_TANCI</name>
<gene>
    <name evidence="2" type="ORF">Tci_900044</name>
</gene>
<dbReference type="AlphaFoldDB" id="A0A699UYN9"/>
<reference evidence="2" key="1">
    <citation type="journal article" date="2019" name="Sci. Rep.">
        <title>Draft genome of Tanacetum cinerariifolium, the natural source of mosquito coil.</title>
        <authorList>
            <person name="Yamashiro T."/>
            <person name="Shiraishi A."/>
            <person name="Satake H."/>
            <person name="Nakayama K."/>
        </authorList>
    </citation>
    <scope>NUCLEOTIDE SEQUENCE</scope>
</reference>
<accession>A0A699UYN9</accession>
<protein>
    <submittedName>
        <fullName evidence="2">Uncharacterized protein</fullName>
    </submittedName>
</protein>
<sequence>AVAAAFEKRRPDGKKPLITQRFCDRSAITAGLACPSVQPAFRTLLWSGRLQRSADHPGKRNGHPCDGGWKPSARCRPGRLCNRSGSGNAQPVAPAAQASGGRRYGCRRQRRS</sequence>
<evidence type="ECO:0000256" key="1">
    <source>
        <dbReference type="SAM" id="MobiDB-lite"/>
    </source>
</evidence>
<feature type="non-terminal residue" evidence="2">
    <location>
        <position position="1"/>
    </location>
</feature>
<dbReference type="EMBL" id="BKCJ011382129">
    <property type="protein sequence ID" value="GFD28075.1"/>
    <property type="molecule type" value="Genomic_DNA"/>
</dbReference>
<evidence type="ECO:0000313" key="2">
    <source>
        <dbReference type="EMBL" id="GFD28075.1"/>
    </source>
</evidence>
<organism evidence="2">
    <name type="scientific">Tanacetum cinerariifolium</name>
    <name type="common">Dalmatian daisy</name>
    <name type="synonym">Chrysanthemum cinerariifolium</name>
    <dbReference type="NCBI Taxonomy" id="118510"/>
    <lineage>
        <taxon>Eukaryota</taxon>
        <taxon>Viridiplantae</taxon>
        <taxon>Streptophyta</taxon>
        <taxon>Embryophyta</taxon>
        <taxon>Tracheophyta</taxon>
        <taxon>Spermatophyta</taxon>
        <taxon>Magnoliopsida</taxon>
        <taxon>eudicotyledons</taxon>
        <taxon>Gunneridae</taxon>
        <taxon>Pentapetalae</taxon>
        <taxon>asterids</taxon>
        <taxon>campanulids</taxon>
        <taxon>Asterales</taxon>
        <taxon>Asteraceae</taxon>
        <taxon>Asteroideae</taxon>
        <taxon>Anthemideae</taxon>
        <taxon>Anthemidinae</taxon>
        <taxon>Tanacetum</taxon>
    </lineage>
</organism>
<proteinExistence type="predicted"/>